<evidence type="ECO:0000313" key="1">
    <source>
        <dbReference type="EMBL" id="NGO71836.1"/>
    </source>
</evidence>
<sequence length="46" mass="4939">MSPLPVASAVPALLLHLLLWQLHGPLISVIDTLTLAHMCVRLGEPT</sequence>
<reference evidence="1 2" key="1">
    <citation type="submission" date="2020-02" db="EMBL/GenBank/DDBJ databases">
        <title>Whole-genome analyses of novel actinobacteria.</title>
        <authorList>
            <person name="Sahin N."/>
            <person name="Tatar D."/>
        </authorList>
    </citation>
    <scope>NUCLEOTIDE SEQUENCE [LARGE SCALE GENOMIC DNA]</scope>
    <source>
        <strain evidence="1 2">SB3404</strain>
    </source>
</reference>
<comment type="caution">
    <text evidence="1">The sequence shown here is derived from an EMBL/GenBank/DDBJ whole genome shotgun (WGS) entry which is preliminary data.</text>
</comment>
<keyword evidence="2" id="KW-1185">Reference proteome</keyword>
<organism evidence="1 2">
    <name type="scientific">Streptomyces boncukensis</name>
    <dbReference type="NCBI Taxonomy" id="2711219"/>
    <lineage>
        <taxon>Bacteria</taxon>
        <taxon>Bacillati</taxon>
        <taxon>Actinomycetota</taxon>
        <taxon>Actinomycetes</taxon>
        <taxon>Kitasatosporales</taxon>
        <taxon>Streptomycetaceae</taxon>
        <taxon>Streptomyces</taxon>
    </lineage>
</organism>
<proteinExistence type="predicted"/>
<dbReference type="EMBL" id="JAAKZZ010000359">
    <property type="protein sequence ID" value="NGO71836.1"/>
    <property type="molecule type" value="Genomic_DNA"/>
</dbReference>
<gene>
    <name evidence="1" type="ORF">G5C65_26500</name>
</gene>
<dbReference type="AlphaFoldDB" id="A0A6G4X2R5"/>
<accession>A0A6G4X2R5</accession>
<evidence type="ECO:0000313" key="2">
    <source>
        <dbReference type="Proteomes" id="UP000477722"/>
    </source>
</evidence>
<name>A0A6G4X2R5_9ACTN</name>
<protein>
    <submittedName>
        <fullName evidence="1">Uncharacterized protein</fullName>
    </submittedName>
</protein>
<dbReference type="RefSeq" id="WP_165301461.1">
    <property type="nucleotide sequence ID" value="NZ_JAAKZZ010000359.1"/>
</dbReference>
<dbReference type="Proteomes" id="UP000477722">
    <property type="component" value="Unassembled WGS sequence"/>
</dbReference>